<dbReference type="Proteomes" id="UP001500968">
    <property type="component" value="Unassembled WGS sequence"/>
</dbReference>
<evidence type="ECO:0000313" key="3">
    <source>
        <dbReference type="Proteomes" id="UP001500968"/>
    </source>
</evidence>
<protein>
    <recommendedName>
        <fullName evidence="4">Lipoprotein</fullName>
    </recommendedName>
</protein>
<sequence>MKSKIVLGTVMSFALLAVSCKKEEESTTTTDAKPKEIIMPRVQPIPTQSAQPVIQNAPVQNQQPVATNNQAVTMTQTPVATKPGMNPPHGQPGHRCDIAVGAPLNSPKQTKPASGTGSAVVQQVTPGMTAQPNNSAPAILTPNAAQTTTAPGMNPPHGQPGHVCSVAVGAPLPK</sequence>
<evidence type="ECO:0000313" key="2">
    <source>
        <dbReference type="EMBL" id="GAA4022547.1"/>
    </source>
</evidence>
<feature type="region of interest" description="Disordered" evidence="1">
    <location>
        <begin position="145"/>
        <end position="174"/>
    </location>
</feature>
<evidence type="ECO:0008006" key="4">
    <source>
        <dbReference type="Google" id="ProtNLM"/>
    </source>
</evidence>
<dbReference type="EMBL" id="BAABCR010000003">
    <property type="protein sequence ID" value="GAA4022547.1"/>
    <property type="molecule type" value="Genomic_DNA"/>
</dbReference>
<feature type="region of interest" description="Disordered" evidence="1">
    <location>
        <begin position="78"/>
        <end position="116"/>
    </location>
</feature>
<comment type="caution">
    <text evidence="2">The sequence shown here is derived from an EMBL/GenBank/DDBJ whole genome shotgun (WGS) entry which is preliminary data.</text>
</comment>
<evidence type="ECO:0000256" key="1">
    <source>
        <dbReference type="SAM" id="MobiDB-lite"/>
    </source>
</evidence>
<gene>
    <name evidence="2" type="ORF">GCM10022386_01820</name>
</gene>
<dbReference type="RefSeq" id="WP_324691941.1">
    <property type="nucleotide sequence ID" value="NZ_BAABCR010000003.1"/>
</dbReference>
<accession>A0ABP7T8B3</accession>
<name>A0ABP7T8B3_9FLAO</name>
<organism evidence="2 3">
    <name type="scientific">Flavobacterium cheonhonense</name>
    <dbReference type="NCBI Taxonomy" id="706185"/>
    <lineage>
        <taxon>Bacteria</taxon>
        <taxon>Pseudomonadati</taxon>
        <taxon>Bacteroidota</taxon>
        <taxon>Flavobacteriia</taxon>
        <taxon>Flavobacteriales</taxon>
        <taxon>Flavobacteriaceae</taxon>
        <taxon>Flavobacterium</taxon>
    </lineage>
</organism>
<feature type="compositionally biased region" description="Polar residues" evidence="1">
    <location>
        <begin position="106"/>
        <end position="116"/>
    </location>
</feature>
<proteinExistence type="predicted"/>
<keyword evidence="3" id="KW-1185">Reference proteome</keyword>
<dbReference type="PROSITE" id="PS51257">
    <property type="entry name" value="PROKAR_LIPOPROTEIN"/>
    <property type="match status" value="1"/>
</dbReference>
<reference evidence="3" key="1">
    <citation type="journal article" date="2019" name="Int. J. Syst. Evol. Microbiol.">
        <title>The Global Catalogue of Microorganisms (GCM) 10K type strain sequencing project: providing services to taxonomists for standard genome sequencing and annotation.</title>
        <authorList>
            <consortium name="The Broad Institute Genomics Platform"/>
            <consortium name="The Broad Institute Genome Sequencing Center for Infectious Disease"/>
            <person name="Wu L."/>
            <person name="Ma J."/>
        </authorList>
    </citation>
    <scope>NUCLEOTIDE SEQUENCE [LARGE SCALE GENOMIC DNA]</scope>
    <source>
        <strain evidence="3">JCM 17064</strain>
    </source>
</reference>